<protein>
    <submittedName>
        <fullName evidence="2">DNA-packaging protein FI</fullName>
    </submittedName>
</protein>
<dbReference type="EMBL" id="JAUJYW010000002">
    <property type="protein sequence ID" value="MDN8599020.1"/>
    <property type="molecule type" value="Genomic_DNA"/>
</dbReference>
<gene>
    <name evidence="2" type="primary">gpFI</name>
    <name evidence="2" type="ORF">Q0A17_06275</name>
</gene>
<accession>A0ABT8PRQ2</accession>
<evidence type="ECO:0000256" key="1">
    <source>
        <dbReference type="SAM" id="MobiDB-lite"/>
    </source>
</evidence>
<dbReference type="Proteomes" id="UP001174867">
    <property type="component" value="Unassembled WGS sequence"/>
</dbReference>
<sequence length="146" mass="16315">MNKAELVARLKELSQKLGRDLSTEGANDVLESRVKEAEAELALLNDDGESSEYTSTDDNAGSKETENGTAGITSLPQSKVDEESNVTRRRVKLYRTLDIWHHKKGVDRRNPNKVVHVREIVSEGEEIDVDADEAAYIIREEHGRAV</sequence>
<comment type="caution">
    <text evidence="2">The sequence shown here is derived from an EMBL/GenBank/DDBJ whole genome shotgun (WGS) entry which is preliminary data.</text>
</comment>
<dbReference type="RefSeq" id="WP_301697448.1">
    <property type="nucleotide sequence ID" value="NZ_JAUJYW010000002.1"/>
</dbReference>
<evidence type="ECO:0000313" key="2">
    <source>
        <dbReference type="EMBL" id="MDN8599020.1"/>
    </source>
</evidence>
<name>A0ABT8PRQ2_9ENTR</name>
<organism evidence="2 3">
    <name type="scientific">Citrobacter enshiensis</name>
    <dbReference type="NCBI Taxonomy" id="2971264"/>
    <lineage>
        <taxon>Bacteria</taxon>
        <taxon>Pseudomonadati</taxon>
        <taxon>Pseudomonadota</taxon>
        <taxon>Gammaproteobacteria</taxon>
        <taxon>Enterobacterales</taxon>
        <taxon>Enterobacteriaceae</taxon>
        <taxon>Citrobacter</taxon>
    </lineage>
</organism>
<dbReference type="Pfam" id="PF14000">
    <property type="entry name" value="Packaging_FI"/>
    <property type="match status" value="1"/>
</dbReference>
<proteinExistence type="predicted"/>
<evidence type="ECO:0000313" key="3">
    <source>
        <dbReference type="Proteomes" id="UP001174867"/>
    </source>
</evidence>
<feature type="region of interest" description="Disordered" evidence="1">
    <location>
        <begin position="43"/>
        <end position="86"/>
    </location>
</feature>
<keyword evidence="3" id="KW-1185">Reference proteome</keyword>
<feature type="compositionally biased region" description="Polar residues" evidence="1">
    <location>
        <begin position="67"/>
        <end position="77"/>
    </location>
</feature>
<reference evidence="2 3" key="1">
    <citation type="submission" date="2023-07" db="EMBL/GenBank/DDBJ databases">
        <title>Citrobacter selenititolerans sp. nov., isolated from seleniferous soil.</title>
        <authorList>
            <person name="Zhang S."/>
            <person name="Li K."/>
            <person name="Peng J."/>
            <person name="Wang H."/>
            <person name="Sun J."/>
            <person name="Guo Y."/>
        </authorList>
    </citation>
    <scope>NUCLEOTIDE SEQUENCE [LARGE SCALE GENOMIC DNA]</scope>
    <source>
        <strain evidence="2 3">S2-9</strain>
    </source>
</reference>
<dbReference type="InterPro" id="IPR025147">
    <property type="entry name" value="Packaging_FI"/>
</dbReference>